<evidence type="ECO:0000313" key="2">
    <source>
        <dbReference type="Proteomes" id="UP000789366"/>
    </source>
</evidence>
<sequence length="382" mass="41251">MSDQENSQQPAQDVAIPVEYSSDDGTKDKEEELKSGSSNLVEKSAIIDDLPSYEHATTDATPEYSVSDPSHKQPDPSAVASTSQRRGTSRRARCCCLISSLIAISIILAVISKTNSNLCNNLNAGTATPNISSYDPNVFTSFTIDSSNTAVQNGDSLSLWAYQNPSPDVTNVTINTRVASPKQGNVYVTDDPSNSNYKLTFKSISTDSFNLFGPPNSCFRALVDLIIPQQSNSSMVIGVDNFDVILGNLSYQFISVHTTTGDISLNRFNVTSATLYSEQASIHGIITSLSNTLIVNQTSNGDINLTINIANATSPKIYVNANRGRVRLRMNKTFAGTYNVMTSGKVRFSTNRRKTTLPSQGSFGNGTALLEVISNYDVIVGF</sequence>
<gene>
    <name evidence="1" type="ORF">SPELUC_LOCUS4141</name>
</gene>
<protein>
    <submittedName>
        <fullName evidence="1">7112_t:CDS:1</fullName>
    </submittedName>
</protein>
<keyword evidence="2" id="KW-1185">Reference proteome</keyword>
<comment type="caution">
    <text evidence="1">The sequence shown here is derived from an EMBL/GenBank/DDBJ whole genome shotgun (WGS) entry which is preliminary data.</text>
</comment>
<accession>A0ACA9LEE9</accession>
<reference evidence="1" key="1">
    <citation type="submission" date="2021-06" db="EMBL/GenBank/DDBJ databases">
        <authorList>
            <person name="Kallberg Y."/>
            <person name="Tangrot J."/>
            <person name="Rosling A."/>
        </authorList>
    </citation>
    <scope>NUCLEOTIDE SEQUENCE</scope>
    <source>
        <strain evidence="1">28 12/20/2015</strain>
    </source>
</reference>
<name>A0ACA9LEE9_9GLOM</name>
<dbReference type="Proteomes" id="UP000789366">
    <property type="component" value="Unassembled WGS sequence"/>
</dbReference>
<proteinExistence type="predicted"/>
<evidence type="ECO:0000313" key="1">
    <source>
        <dbReference type="EMBL" id="CAG8525788.1"/>
    </source>
</evidence>
<organism evidence="1 2">
    <name type="scientific">Cetraspora pellucida</name>
    <dbReference type="NCBI Taxonomy" id="1433469"/>
    <lineage>
        <taxon>Eukaryota</taxon>
        <taxon>Fungi</taxon>
        <taxon>Fungi incertae sedis</taxon>
        <taxon>Mucoromycota</taxon>
        <taxon>Glomeromycotina</taxon>
        <taxon>Glomeromycetes</taxon>
        <taxon>Diversisporales</taxon>
        <taxon>Gigasporaceae</taxon>
        <taxon>Cetraspora</taxon>
    </lineage>
</organism>
<dbReference type="EMBL" id="CAJVPW010003545">
    <property type="protein sequence ID" value="CAG8525788.1"/>
    <property type="molecule type" value="Genomic_DNA"/>
</dbReference>